<feature type="repeat" description="WD" evidence="3">
    <location>
        <begin position="1181"/>
        <end position="1223"/>
    </location>
</feature>
<dbReference type="InterPro" id="IPR001387">
    <property type="entry name" value="Cro/C1-type_HTH"/>
</dbReference>
<dbReference type="InterPro" id="IPR010982">
    <property type="entry name" value="Lambda_DNA-bd_dom_sf"/>
</dbReference>
<keyword evidence="6" id="KW-1185">Reference proteome</keyword>
<accession>A0ABQ3EV75</accession>
<sequence>MPTDDETLDGFAAELRRLRRRRNVSLSDLARSIHYSKGYLSKIENGRKPPTPDVARRCDEALDAGGELLRLVPPVPAVPPARAGDEGPGPAGSGEVCPYRGLAAYGPRDAEWFFGRDSATAELTGRLAERIGHGAVAVVAPSGAGKSSLLRAGLLPALRRGALPVAGSRDWPVVVCAPGAHPLKELLRCAADALGAAAAGITPEELADRPDLLPHAVVGSLGRPGLVLLVDQFEEVFTLCEDDRERGAFVRVLHALAAGATTAVVIGLRADFCGHCLDHPELVEVFTHGLFALGPMSDGQLRRAISEPAARAGLALEVGLVELLLRDLGDRSAAHAGSLPLLAHALLGTWQQRTGRTLTVAGYEMTGGIHGAVARTAESVFARLEPAERRIARQLLTRLVHIADGEGAQTRRPVERDRLLRQVPDPGAGGRVLDAFIEARLVTADGASVEITHEALLRAWPRLREWIESDRSALVVRQRVSDAGAEWVRGGRDPSLLFRGARLAGVREWVERQEPSQLGPEEREFIAACEAEEERRGRAVRRQSRIRRALVITLAGLLAVALAAGALAFQQRSQALDQGRTAQSQAMAVRSRALAAGQPEASMLLAAAAYRTAPTAEARGALLSSQSQYFAGRLRGHAGAVNSVAYSPDGKLLASASSDSSLRLWDAAGRRLVGTFTGHTGAVSSVAFAPDGSRLATAGADGTVRLWDVGARRPAATLTGHRGGVRSVAFSPDGRTLVSGGLDHTVRLWDVPGGTAREVLTGHDDAVMAVAFSPDGSRIASAGADRSVRLWDTADPGRAVVLYGHTDQVLGIAFSPDGRTLASGGADRTVRLWDLPGGAAGAVLTGHGDDVNAVAFSRTGDTVVSASGDGTVKSWDPVTRKVIATLSGHTDYVLAVAAGPGEQLATGGFDQSVVLWDPGRAALATRPFTEAWQSAFSPDGRLLASAQADHTVRVWEPGRHRLLTTLTGCGGSVFGVAFSPDGRLIAAAGADRTVRTWEVAGGKPVAVLTGHGGSVFAVAFSPDGRTLASAGADRTVVLWDVGTGRREATLDAHQDFVNAVAFSPDGRTLASGSDDLTVRLWDVKDPRGAGRSPRAVLRGHTGSVRGVAFSPDGRILASGGNDGTVRLWDTARLAPAATLAGHSGSVRAVAFSPDGKVLASSGSDQSVKLWDPRRAEQTATLNGHTGAVWGVTFDPARPGTLASSSNDGTVRLWNTDTTERTAGLCRLLGDTGPERWAGLLPDVPYRRVCPAGAR</sequence>
<keyword evidence="1 3" id="KW-0853">WD repeat</keyword>
<dbReference type="InterPro" id="IPR020472">
    <property type="entry name" value="WD40_PAC1"/>
</dbReference>
<dbReference type="PROSITE" id="PS00678">
    <property type="entry name" value="WD_REPEATS_1"/>
    <property type="match status" value="7"/>
</dbReference>
<feature type="repeat" description="WD" evidence="3">
    <location>
        <begin position="886"/>
        <end position="917"/>
    </location>
</feature>
<dbReference type="PANTHER" id="PTHR22847:SF637">
    <property type="entry name" value="WD REPEAT DOMAIN 5B"/>
    <property type="match status" value="1"/>
</dbReference>
<dbReference type="InterPro" id="IPR049052">
    <property type="entry name" value="nSTAND1"/>
</dbReference>
<dbReference type="Pfam" id="PF20703">
    <property type="entry name" value="nSTAND1"/>
    <property type="match status" value="1"/>
</dbReference>
<dbReference type="SUPFAM" id="SSF52540">
    <property type="entry name" value="P-loop containing nucleoside triphosphate hydrolases"/>
    <property type="match status" value="1"/>
</dbReference>
<feature type="repeat" description="WD" evidence="3">
    <location>
        <begin position="760"/>
        <end position="792"/>
    </location>
</feature>
<gene>
    <name evidence="5" type="ORF">GCM10010347_23080</name>
</gene>
<dbReference type="CDD" id="cd00200">
    <property type="entry name" value="WD40"/>
    <property type="match status" value="2"/>
</dbReference>
<feature type="repeat" description="WD" evidence="3">
    <location>
        <begin position="1139"/>
        <end position="1180"/>
    </location>
</feature>
<dbReference type="PROSITE" id="PS50082">
    <property type="entry name" value="WD_REPEATS_2"/>
    <property type="match status" value="14"/>
</dbReference>
<comment type="caution">
    <text evidence="5">The sequence shown here is derived from an EMBL/GenBank/DDBJ whole genome shotgun (WGS) entry which is preliminary data.</text>
</comment>
<evidence type="ECO:0000256" key="3">
    <source>
        <dbReference type="PROSITE-ProRule" id="PRU00221"/>
    </source>
</evidence>
<feature type="repeat" description="WD" evidence="3">
    <location>
        <begin position="1050"/>
        <end position="1084"/>
    </location>
</feature>
<feature type="domain" description="HTH cro/C1-type" evidence="4">
    <location>
        <begin position="15"/>
        <end position="68"/>
    </location>
</feature>
<feature type="repeat" description="WD" evidence="3">
    <location>
        <begin position="676"/>
        <end position="717"/>
    </location>
</feature>
<dbReference type="InterPro" id="IPR036322">
    <property type="entry name" value="WD40_repeat_dom_sf"/>
</dbReference>
<dbReference type="Pfam" id="PF00400">
    <property type="entry name" value="WD40"/>
    <property type="match status" value="14"/>
</dbReference>
<protein>
    <recommendedName>
        <fullName evidence="4">HTH cro/C1-type domain-containing protein</fullName>
    </recommendedName>
</protein>
<evidence type="ECO:0000259" key="4">
    <source>
        <dbReference type="PROSITE" id="PS50943"/>
    </source>
</evidence>
<dbReference type="SUPFAM" id="SSF47413">
    <property type="entry name" value="lambda repressor-like DNA-binding domains"/>
    <property type="match status" value="1"/>
</dbReference>
<keyword evidence="2" id="KW-0677">Repeat</keyword>
<dbReference type="PROSITE" id="PS50943">
    <property type="entry name" value="HTH_CROC1"/>
    <property type="match status" value="1"/>
</dbReference>
<dbReference type="SMART" id="SM00530">
    <property type="entry name" value="HTH_XRE"/>
    <property type="match status" value="1"/>
</dbReference>
<dbReference type="SUPFAM" id="SSF50978">
    <property type="entry name" value="WD40 repeat-like"/>
    <property type="match status" value="2"/>
</dbReference>
<feature type="repeat" description="WD" evidence="3">
    <location>
        <begin position="844"/>
        <end position="885"/>
    </location>
</feature>
<dbReference type="InterPro" id="IPR001680">
    <property type="entry name" value="WD40_rpt"/>
</dbReference>
<dbReference type="InterPro" id="IPR015943">
    <property type="entry name" value="WD40/YVTN_repeat-like_dom_sf"/>
</dbReference>
<feature type="repeat" description="WD" evidence="3">
    <location>
        <begin position="802"/>
        <end position="835"/>
    </location>
</feature>
<dbReference type="CDD" id="cd00093">
    <property type="entry name" value="HTH_XRE"/>
    <property type="match status" value="1"/>
</dbReference>
<proteinExistence type="predicted"/>
<organism evidence="5 6">
    <name type="scientific">Streptomyces cirratus</name>
    <dbReference type="NCBI Taxonomy" id="68187"/>
    <lineage>
        <taxon>Bacteria</taxon>
        <taxon>Bacillati</taxon>
        <taxon>Actinomycetota</taxon>
        <taxon>Actinomycetes</taxon>
        <taxon>Kitasatosporales</taxon>
        <taxon>Streptomycetaceae</taxon>
        <taxon>Streptomyces</taxon>
    </lineage>
</organism>
<feature type="repeat" description="WD" evidence="3">
    <location>
        <begin position="1008"/>
        <end position="1049"/>
    </location>
</feature>
<dbReference type="PRINTS" id="PR00320">
    <property type="entry name" value="GPROTEINBRPT"/>
</dbReference>
<dbReference type="SMART" id="SM00320">
    <property type="entry name" value="WD40"/>
    <property type="match status" value="14"/>
</dbReference>
<dbReference type="PROSITE" id="PS50294">
    <property type="entry name" value="WD_REPEATS_REGION"/>
    <property type="match status" value="13"/>
</dbReference>
<evidence type="ECO:0000256" key="1">
    <source>
        <dbReference type="ARBA" id="ARBA00022574"/>
    </source>
</evidence>
<dbReference type="Gene3D" id="1.10.260.40">
    <property type="entry name" value="lambda repressor-like DNA-binding domains"/>
    <property type="match status" value="1"/>
</dbReference>
<dbReference type="RefSeq" id="WP_190183956.1">
    <property type="nucleotide sequence ID" value="NZ_BMVP01000003.1"/>
</dbReference>
<reference evidence="6" key="1">
    <citation type="journal article" date="2019" name="Int. J. Syst. Evol. Microbiol.">
        <title>The Global Catalogue of Microorganisms (GCM) 10K type strain sequencing project: providing services to taxonomists for standard genome sequencing and annotation.</title>
        <authorList>
            <consortium name="The Broad Institute Genomics Platform"/>
            <consortium name="The Broad Institute Genome Sequencing Center for Infectious Disease"/>
            <person name="Wu L."/>
            <person name="Ma J."/>
        </authorList>
    </citation>
    <scope>NUCLEOTIDE SEQUENCE [LARGE SCALE GENOMIC DNA]</scope>
    <source>
        <strain evidence="6">JCM 4738</strain>
    </source>
</reference>
<feature type="repeat" description="WD" evidence="3">
    <location>
        <begin position="966"/>
        <end position="1007"/>
    </location>
</feature>
<feature type="repeat" description="WD" evidence="3">
    <location>
        <begin position="935"/>
        <end position="965"/>
    </location>
</feature>
<dbReference type="InterPro" id="IPR019775">
    <property type="entry name" value="WD40_repeat_CS"/>
</dbReference>
<feature type="repeat" description="WD" evidence="3">
    <location>
        <begin position="718"/>
        <end position="759"/>
    </location>
</feature>
<name>A0ABQ3EV75_9ACTN</name>
<dbReference type="EMBL" id="BMVP01000003">
    <property type="protein sequence ID" value="GHB52549.1"/>
    <property type="molecule type" value="Genomic_DNA"/>
</dbReference>
<dbReference type="Pfam" id="PF13560">
    <property type="entry name" value="HTH_31"/>
    <property type="match status" value="1"/>
</dbReference>
<dbReference type="Gene3D" id="2.130.10.10">
    <property type="entry name" value="YVTN repeat-like/Quinoprotein amine dehydrogenase"/>
    <property type="match status" value="6"/>
</dbReference>
<dbReference type="Proteomes" id="UP000642673">
    <property type="component" value="Unassembled WGS sequence"/>
</dbReference>
<dbReference type="PANTHER" id="PTHR22847">
    <property type="entry name" value="WD40 REPEAT PROTEIN"/>
    <property type="match status" value="1"/>
</dbReference>
<evidence type="ECO:0000313" key="5">
    <source>
        <dbReference type="EMBL" id="GHB52549.1"/>
    </source>
</evidence>
<feature type="repeat" description="WD" evidence="3">
    <location>
        <begin position="1097"/>
        <end position="1129"/>
    </location>
</feature>
<dbReference type="InterPro" id="IPR027417">
    <property type="entry name" value="P-loop_NTPase"/>
</dbReference>
<evidence type="ECO:0000313" key="6">
    <source>
        <dbReference type="Proteomes" id="UP000642673"/>
    </source>
</evidence>
<feature type="repeat" description="WD" evidence="3">
    <location>
        <begin position="634"/>
        <end position="675"/>
    </location>
</feature>
<evidence type="ECO:0000256" key="2">
    <source>
        <dbReference type="ARBA" id="ARBA00022737"/>
    </source>
</evidence>